<evidence type="ECO:0000256" key="1">
    <source>
        <dbReference type="ARBA" id="ARBA00009981"/>
    </source>
</evidence>
<evidence type="ECO:0000256" key="2">
    <source>
        <dbReference type="RuleBase" id="RU362080"/>
    </source>
</evidence>
<dbReference type="NCBIfam" id="TIGR01552">
    <property type="entry name" value="phd_fam"/>
    <property type="match status" value="1"/>
</dbReference>
<sequence length="97" mass="10609">MSISIAQSRQQLSSLIALAQQQPQFITNRNKPVAVLVSADYFARNQAGVHTETQSLFDRVIGLREKFAPQDDTGLDAAASASRQTAWQRGNAFSDTV</sequence>
<comment type="caution">
    <text evidence="3">The sequence shown here is derived from an EMBL/GenBank/DDBJ whole genome shotgun (WGS) entry which is preliminary data.</text>
</comment>
<proteinExistence type="inferred from homology"/>
<dbReference type="Pfam" id="PF02604">
    <property type="entry name" value="PhdYeFM_antitox"/>
    <property type="match status" value="1"/>
</dbReference>
<comment type="similarity">
    <text evidence="1 2">Belongs to the phD/YefM antitoxin family.</text>
</comment>
<protein>
    <recommendedName>
        <fullName evidence="2">Antitoxin</fullName>
    </recommendedName>
</protein>
<dbReference type="Gene3D" id="3.40.1620.10">
    <property type="entry name" value="YefM-like domain"/>
    <property type="match status" value="1"/>
</dbReference>
<evidence type="ECO:0000313" key="4">
    <source>
        <dbReference type="Proteomes" id="UP000190750"/>
    </source>
</evidence>
<organism evidence="3 4">
    <name type="scientific">Rhodoferax fermentans</name>
    <dbReference type="NCBI Taxonomy" id="28066"/>
    <lineage>
        <taxon>Bacteria</taxon>
        <taxon>Pseudomonadati</taxon>
        <taxon>Pseudomonadota</taxon>
        <taxon>Betaproteobacteria</taxon>
        <taxon>Burkholderiales</taxon>
        <taxon>Comamonadaceae</taxon>
        <taxon>Rhodoferax</taxon>
    </lineage>
</organism>
<dbReference type="InterPro" id="IPR006442">
    <property type="entry name" value="Antitoxin_Phd/YefM"/>
</dbReference>
<gene>
    <name evidence="3" type="ORF">RF819_15970</name>
</gene>
<dbReference type="SUPFAM" id="SSF143120">
    <property type="entry name" value="YefM-like"/>
    <property type="match status" value="1"/>
</dbReference>
<dbReference type="AlphaFoldDB" id="A0A1T1AVN4"/>
<dbReference type="Proteomes" id="UP000190750">
    <property type="component" value="Unassembled WGS sequence"/>
</dbReference>
<name>A0A1T1AVN4_RHOFE</name>
<reference evidence="3 4" key="1">
    <citation type="submission" date="2017-01" db="EMBL/GenBank/DDBJ databases">
        <title>Genome sequencing of Rhodoferax fermentans JCM 7819.</title>
        <authorList>
            <person name="Kim Y.J."/>
            <person name="Farh M.E.-A."/>
            <person name="Yang D.-C."/>
        </authorList>
    </citation>
    <scope>NUCLEOTIDE SEQUENCE [LARGE SCALE GENOMIC DNA]</scope>
    <source>
        <strain evidence="3 4">JCM 7819</strain>
    </source>
</reference>
<evidence type="ECO:0000313" key="3">
    <source>
        <dbReference type="EMBL" id="OOV08018.1"/>
    </source>
</evidence>
<dbReference type="RefSeq" id="WP_078365884.1">
    <property type="nucleotide sequence ID" value="NZ_MTJN01000002.1"/>
</dbReference>
<keyword evidence="4" id="KW-1185">Reference proteome</keyword>
<comment type="function">
    <text evidence="2">Antitoxin component of a type II toxin-antitoxin (TA) system.</text>
</comment>
<dbReference type="OrthoDB" id="9941652at2"/>
<dbReference type="InterPro" id="IPR036165">
    <property type="entry name" value="YefM-like_sf"/>
</dbReference>
<dbReference type="EMBL" id="MTJN01000002">
    <property type="protein sequence ID" value="OOV08018.1"/>
    <property type="molecule type" value="Genomic_DNA"/>
</dbReference>
<accession>A0A1T1AVN4</accession>